<comment type="caution">
    <text evidence="1">The sequence shown here is derived from an EMBL/GenBank/DDBJ whole genome shotgun (WGS) entry which is preliminary data.</text>
</comment>
<proteinExistence type="predicted"/>
<name>A0ABQ4THW2_9HYPH</name>
<protein>
    <submittedName>
        <fullName evidence="1">Uncharacterized protein</fullName>
    </submittedName>
</protein>
<reference evidence="1" key="1">
    <citation type="journal article" date="2021" name="Front. Microbiol.">
        <title>Comprehensive Comparative Genomics and Phenotyping of Methylobacterium Species.</title>
        <authorList>
            <person name="Alessa O."/>
            <person name="Ogura Y."/>
            <person name="Fujitani Y."/>
            <person name="Takami H."/>
            <person name="Hayashi T."/>
            <person name="Sahin N."/>
            <person name="Tani A."/>
        </authorList>
    </citation>
    <scope>NUCLEOTIDE SEQUENCE</scope>
    <source>
        <strain evidence="1">DSM 23674</strain>
    </source>
</reference>
<dbReference type="EMBL" id="BPRA01000001">
    <property type="protein sequence ID" value="GJE53610.1"/>
    <property type="molecule type" value="Genomic_DNA"/>
</dbReference>
<keyword evidence="2" id="KW-1185">Reference proteome</keyword>
<dbReference type="Proteomes" id="UP001055101">
    <property type="component" value="Unassembled WGS sequence"/>
</dbReference>
<evidence type="ECO:0000313" key="1">
    <source>
        <dbReference type="EMBL" id="GJE53610.1"/>
    </source>
</evidence>
<sequence>MITAPSFGASASTPASEPVAAIRVRAAGDARQLRALARAAQRDGMPKADLRSATALAAARRVVEHARRLSSLRPRMPELAD</sequence>
<reference evidence="1" key="2">
    <citation type="submission" date="2021-08" db="EMBL/GenBank/DDBJ databases">
        <authorList>
            <person name="Tani A."/>
            <person name="Ola A."/>
            <person name="Ogura Y."/>
            <person name="Katsura K."/>
            <person name="Hayashi T."/>
        </authorList>
    </citation>
    <scope>NUCLEOTIDE SEQUENCE</scope>
    <source>
        <strain evidence="1">DSM 23674</strain>
    </source>
</reference>
<evidence type="ECO:0000313" key="2">
    <source>
        <dbReference type="Proteomes" id="UP001055101"/>
    </source>
</evidence>
<gene>
    <name evidence="1" type="ORF">EKPJFOCH_0076</name>
</gene>
<dbReference type="RefSeq" id="WP_147817057.1">
    <property type="nucleotide sequence ID" value="NZ_BPRA01000001.1"/>
</dbReference>
<organism evidence="1 2">
    <name type="scientific">Methylobacterium thuringiense</name>
    <dbReference type="NCBI Taxonomy" id="1003091"/>
    <lineage>
        <taxon>Bacteria</taxon>
        <taxon>Pseudomonadati</taxon>
        <taxon>Pseudomonadota</taxon>
        <taxon>Alphaproteobacteria</taxon>
        <taxon>Hyphomicrobiales</taxon>
        <taxon>Methylobacteriaceae</taxon>
        <taxon>Methylobacterium</taxon>
    </lineage>
</organism>
<accession>A0ABQ4THW2</accession>